<dbReference type="EMBL" id="QLNQ01000028">
    <property type="protein sequence ID" value="RCK57256.1"/>
    <property type="molecule type" value="Genomic_DNA"/>
</dbReference>
<dbReference type="FunFam" id="1.10.510.10:FF:000235">
    <property type="entry name" value="Serine/threonine-protein kinase ark1"/>
    <property type="match status" value="1"/>
</dbReference>
<keyword evidence="9" id="KW-0995">Kinetochore</keyword>
<feature type="region of interest" description="Disordered" evidence="18">
    <location>
        <begin position="1"/>
        <end position="88"/>
    </location>
</feature>
<dbReference type="Pfam" id="PF00069">
    <property type="entry name" value="Pkinase"/>
    <property type="match status" value="1"/>
</dbReference>
<keyword evidence="7 17" id="KW-0418">Kinase</keyword>
<dbReference type="GO" id="GO:0004674">
    <property type="term" value="F:protein serine/threonine kinase activity"/>
    <property type="evidence" value="ECO:0007669"/>
    <property type="project" value="UniProtKB-KW"/>
</dbReference>
<protein>
    <recommendedName>
        <fullName evidence="3 17">Aurora kinase</fullName>
        <ecNumber evidence="2 17">2.7.11.1</ecNumber>
    </recommendedName>
</protein>
<dbReference type="GO" id="GO:0051233">
    <property type="term" value="C:spindle midzone"/>
    <property type="evidence" value="ECO:0007669"/>
    <property type="project" value="UniProtKB-ARBA"/>
</dbReference>
<feature type="compositionally biased region" description="Polar residues" evidence="18">
    <location>
        <begin position="1"/>
        <end position="14"/>
    </location>
</feature>
<keyword evidence="10 15" id="KW-0067">ATP-binding</keyword>
<evidence type="ECO:0000256" key="4">
    <source>
        <dbReference type="ARBA" id="ARBA00022527"/>
    </source>
</evidence>
<evidence type="ECO:0000256" key="1">
    <source>
        <dbReference type="ARBA" id="ARBA00004629"/>
    </source>
</evidence>
<feature type="binding site" evidence="15">
    <location>
        <position position="240"/>
    </location>
    <ligand>
        <name>ATP</name>
        <dbReference type="ChEBI" id="CHEBI:30616"/>
    </ligand>
</feature>
<dbReference type="STRING" id="5486.A0A367XUF8"/>
<dbReference type="GO" id="GO:0090266">
    <property type="term" value="P:regulation of mitotic cell cycle spindle assembly checkpoint"/>
    <property type="evidence" value="ECO:0007669"/>
    <property type="project" value="UniProtKB-ARBA"/>
</dbReference>
<dbReference type="GO" id="GO:0008608">
    <property type="term" value="P:attachment of spindle microtubules to kinetochore"/>
    <property type="evidence" value="ECO:0007669"/>
    <property type="project" value="UniProtKB-ARBA"/>
</dbReference>
<dbReference type="GO" id="GO:0000819">
    <property type="term" value="P:sister chromatid segregation"/>
    <property type="evidence" value="ECO:0007669"/>
    <property type="project" value="UniProtKB-ARBA"/>
</dbReference>
<dbReference type="Proteomes" id="UP000253472">
    <property type="component" value="Unassembled WGS sequence"/>
</dbReference>
<name>A0A367XUF8_9ASCO</name>
<keyword evidence="21" id="KW-1185">Reference proteome</keyword>
<gene>
    <name evidence="20" type="primary">IPL1</name>
    <name evidence="20" type="ORF">Cantr_06794</name>
</gene>
<dbReference type="InterPro" id="IPR011009">
    <property type="entry name" value="Kinase-like_dom_sf"/>
</dbReference>
<evidence type="ECO:0000256" key="11">
    <source>
        <dbReference type="ARBA" id="ARBA00023328"/>
    </source>
</evidence>
<evidence type="ECO:0000256" key="6">
    <source>
        <dbReference type="ARBA" id="ARBA00022741"/>
    </source>
</evidence>
<evidence type="ECO:0000256" key="9">
    <source>
        <dbReference type="ARBA" id="ARBA00022838"/>
    </source>
</evidence>
<dbReference type="GO" id="GO:0072479">
    <property type="term" value="P:response to mitotic cell cycle spindle assembly checkpoint signaling"/>
    <property type="evidence" value="ECO:0007669"/>
    <property type="project" value="UniProtKB-ARBA"/>
</dbReference>
<evidence type="ECO:0000256" key="12">
    <source>
        <dbReference type="ARBA" id="ARBA00047899"/>
    </source>
</evidence>
<feature type="domain" description="Protein kinase" evidence="19">
    <location>
        <begin position="99"/>
        <end position="349"/>
    </location>
</feature>
<evidence type="ECO:0000256" key="14">
    <source>
        <dbReference type="PIRSR" id="PIRSR630616-1"/>
    </source>
</evidence>
<dbReference type="SUPFAM" id="SSF56112">
    <property type="entry name" value="Protein kinase-like (PK-like)"/>
    <property type="match status" value="1"/>
</dbReference>
<comment type="catalytic activity">
    <reaction evidence="13 17">
        <text>L-seryl-[protein] + ATP = O-phospho-L-seryl-[protein] + ADP + H(+)</text>
        <dbReference type="Rhea" id="RHEA:17989"/>
        <dbReference type="Rhea" id="RHEA-COMP:9863"/>
        <dbReference type="Rhea" id="RHEA-COMP:11604"/>
        <dbReference type="ChEBI" id="CHEBI:15378"/>
        <dbReference type="ChEBI" id="CHEBI:29999"/>
        <dbReference type="ChEBI" id="CHEBI:30616"/>
        <dbReference type="ChEBI" id="CHEBI:83421"/>
        <dbReference type="ChEBI" id="CHEBI:456216"/>
        <dbReference type="EC" id="2.7.11.1"/>
    </reaction>
</comment>
<keyword evidence="6 15" id="KW-0547">Nucleotide-binding</keyword>
<dbReference type="GO" id="GO:0000776">
    <property type="term" value="C:kinetochore"/>
    <property type="evidence" value="ECO:0007669"/>
    <property type="project" value="UniProtKB-KW"/>
</dbReference>
<feature type="compositionally biased region" description="Polar residues" evidence="18">
    <location>
        <begin position="24"/>
        <end position="35"/>
    </location>
</feature>
<accession>A0A367XUF8</accession>
<evidence type="ECO:0000313" key="21">
    <source>
        <dbReference type="Proteomes" id="UP000253472"/>
    </source>
</evidence>
<comment type="caution">
    <text evidence="20">The sequence shown here is derived from an EMBL/GenBank/DDBJ whole genome shotgun (WGS) entry which is preliminary data.</text>
</comment>
<dbReference type="GO" id="GO:0005524">
    <property type="term" value="F:ATP binding"/>
    <property type="evidence" value="ECO:0007669"/>
    <property type="project" value="UniProtKB-UniRule"/>
</dbReference>
<keyword evidence="8" id="KW-0159">Chromosome partition</keyword>
<comment type="subcellular location">
    <subcellularLocation>
        <location evidence="1">Chromosome</location>
        <location evidence="1">Centromere</location>
        <location evidence="1">Kinetochore</location>
    </subcellularLocation>
</comment>
<dbReference type="AlphaFoldDB" id="A0A367XUF8"/>
<dbReference type="PANTHER" id="PTHR24350">
    <property type="entry name" value="SERINE/THREONINE-PROTEIN KINASE IAL-RELATED"/>
    <property type="match status" value="1"/>
</dbReference>
<dbReference type="Gene3D" id="1.10.510.10">
    <property type="entry name" value="Transferase(Phosphotransferase) domain 1"/>
    <property type="match status" value="1"/>
</dbReference>
<evidence type="ECO:0000256" key="17">
    <source>
        <dbReference type="RuleBase" id="RU367134"/>
    </source>
</evidence>
<feature type="binding site" evidence="15">
    <location>
        <position position="109"/>
    </location>
    <ligand>
        <name>ATP</name>
        <dbReference type="ChEBI" id="CHEBI:30616"/>
    </ligand>
</feature>
<dbReference type="InterPro" id="IPR030616">
    <property type="entry name" value="Aur-like"/>
</dbReference>
<evidence type="ECO:0000256" key="2">
    <source>
        <dbReference type="ARBA" id="ARBA00012513"/>
    </source>
</evidence>
<feature type="binding site" evidence="15">
    <location>
        <position position="128"/>
    </location>
    <ligand>
        <name>ATP</name>
        <dbReference type="ChEBI" id="CHEBI:30616"/>
    </ligand>
</feature>
<organism evidence="20 21">
    <name type="scientific">Candida viswanathii</name>
    <dbReference type="NCBI Taxonomy" id="5486"/>
    <lineage>
        <taxon>Eukaryota</taxon>
        <taxon>Fungi</taxon>
        <taxon>Dikarya</taxon>
        <taxon>Ascomycota</taxon>
        <taxon>Saccharomycotina</taxon>
        <taxon>Pichiomycetes</taxon>
        <taxon>Debaryomycetaceae</taxon>
        <taxon>Candida/Lodderomyces clade</taxon>
        <taxon>Candida</taxon>
    </lineage>
</organism>
<dbReference type="InterPro" id="IPR000719">
    <property type="entry name" value="Prot_kinase_dom"/>
</dbReference>
<comment type="catalytic activity">
    <reaction evidence="12 17">
        <text>L-threonyl-[protein] + ATP = O-phospho-L-threonyl-[protein] + ADP + H(+)</text>
        <dbReference type="Rhea" id="RHEA:46608"/>
        <dbReference type="Rhea" id="RHEA-COMP:11060"/>
        <dbReference type="Rhea" id="RHEA-COMP:11605"/>
        <dbReference type="ChEBI" id="CHEBI:15378"/>
        <dbReference type="ChEBI" id="CHEBI:30013"/>
        <dbReference type="ChEBI" id="CHEBI:30616"/>
        <dbReference type="ChEBI" id="CHEBI:61977"/>
        <dbReference type="ChEBI" id="CHEBI:456216"/>
        <dbReference type="EC" id="2.7.11.1"/>
    </reaction>
</comment>
<dbReference type="PROSITE" id="PS50011">
    <property type="entry name" value="PROTEIN_KINASE_DOM"/>
    <property type="match status" value="1"/>
</dbReference>
<evidence type="ECO:0000256" key="8">
    <source>
        <dbReference type="ARBA" id="ARBA00022829"/>
    </source>
</evidence>
<reference evidence="20 21" key="1">
    <citation type="submission" date="2018-06" db="EMBL/GenBank/DDBJ databases">
        <title>Whole genome sequencing of Candida tropicalis (genome annotated by CSBL at Korea University).</title>
        <authorList>
            <person name="Ahn J."/>
        </authorList>
    </citation>
    <scope>NUCLEOTIDE SEQUENCE [LARGE SCALE GENOMIC DNA]</scope>
    <source>
        <strain evidence="20 21">ATCC 20962</strain>
    </source>
</reference>
<dbReference type="InterPro" id="IPR008271">
    <property type="entry name" value="Ser/Thr_kinase_AS"/>
</dbReference>
<evidence type="ECO:0000256" key="5">
    <source>
        <dbReference type="ARBA" id="ARBA00022679"/>
    </source>
</evidence>
<evidence type="ECO:0000313" key="20">
    <source>
        <dbReference type="EMBL" id="RCK57256.1"/>
    </source>
</evidence>
<keyword evidence="4 17" id="KW-0723">Serine/threonine-protein kinase</keyword>
<dbReference type="PROSITE" id="PS00108">
    <property type="entry name" value="PROTEIN_KINASE_ST"/>
    <property type="match status" value="1"/>
</dbReference>
<sequence length="364" mass="41768">MKVNGSASSTTTEFKISKPKTIRTKSNTTAFTTPTPKAGKIQLHNNTTFNTTLVTPTKNSSGGSTPLLSSSPFVESPDKSIPPPPSSVEKQQKLTLEDFEFGKVLGKGKLGRVYCVKHKRLGLIFALKVMSKEDLTSLKLEKNFKREVEIQSELYHKNITRLYSWFHDAKNIYLVLEFSLEGELYHTLKKVRRFDNPTASYYIFQVAQALIYLHLKNIIHRDLKPENIMLSLDNCLKLSDFGWSAYAKNKRRLTLCGTLDYLAPEMIESKEHDFGVDIWALGILCYEFLVGKPPFEAINRDATYEKIACVDIRYPSYLDPDAVDLISRLVVRDPAKRITLKEVLHHKWIMNNKPKWVRHNYSYK</sequence>
<keyword evidence="11" id="KW-0137">Centromere</keyword>
<evidence type="ECO:0000256" key="13">
    <source>
        <dbReference type="ARBA" id="ARBA00048679"/>
    </source>
</evidence>
<dbReference type="GO" id="GO:0032465">
    <property type="term" value="P:regulation of cytokinesis"/>
    <property type="evidence" value="ECO:0007669"/>
    <property type="project" value="UniProtKB-ARBA"/>
</dbReference>
<evidence type="ECO:0000256" key="7">
    <source>
        <dbReference type="ARBA" id="ARBA00022777"/>
    </source>
</evidence>
<evidence type="ECO:0000256" key="16">
    <source>
        <dbReference type="PIRSR" id="PIRSR630616-3"/>
    </source>
</evidence>
<evidence type="ECO:0000256" key="10">
    <source>
        <dbReference type="ARBA" id="ARBA00022840"/>
    </source>
</evidence>
<evidence type="ECO:0000256" key="3">
    <source>
        <dbReference type="ARBA" id="ARBA00021157"/>
    </source>
</evidence>
<evidence type="ECO:0000259" key="19">
    <source>
        <dbReference type="PROSITE" id="PS50011"/>
    </source>
</evidence>
<feature type="cross-link" description="Glycyl lysine isopeptide (Lys-Gly) (interchain with G-Cter in SUMO2)" evidence="16">
    <location>
        <position position="224"/>
    </location>
</feature>
<feature type="binding site" evidence="15">
    <location>
        <begin position="226"/>
        <end position="227"/>
    </location>
    <ligand>
        <name>ATP</name>
        <dbReference type="ChEBI" id="CHEBI:30616"/>
    </ligand>
</feature>
<dbReference type="GO" id="GO:1902115">
    <property type="term" value="P:regulation of organelle assembly"/>
    <property type="evidence" value="ECO:0007669"/>
    <property type="project" value="UniProtKB-ARBA"/>
</dbReference>
<proteinExistence type="inferred from homology"/>
<dbReference type="FunFam" id="3.30.200.20:FF:000042">
    <property type="entry name" value="Aurora kinase A"/>
    <property type="match status" value="1"/>
</dbReference>
<dbReference type="GO" id="GO:0044779">
    <property type="term" value="P:meiotic spindle checkpoint signaling"/>
    <property type="evidence" value="ECO:0007669"/>
    <property type="project" value="UniProtKB-ARBA"/>
</dbReference>
<evidence type="ECO:0000256" key="18">
    <source>
        <dbReference type="SAM" id="MobiDB-lite"/>
    </source>
</evidence>
<dbReference type="OrthoDB" id="377346at2759"/>
<dbReference type="GO" id="GO:0032133">
    <property type="term" value="C:chromosome passenger complex"/>
    <property type="evidence" value="ECO:0007669"/>
    <property type="project" value="UniProtKB-ARBA"/>
</dbReference>
<dbReference type="GO" id="GO:0045143">
    <property type="term" value="P:homologous chromosome segregation"/>
    <property type="evidence" value="ECO:0007669"/>
    <property type="project" value="UniProtKB-ARBA"/>
</dbReference>
<keyword evidence="5 17" id="KW-0808">Transferase</keyword>
<evidence type="ECO:0000256" key="15">
    <source>
        <dbReference type="PIRSR" id="PIRSR630616-2"/>
    </source>
</evidence>
<dbReference type="SMART" id="SM00220">
    <property type="entry name" value="S_TKc"/>
    <property type="match status" value="1"/>
</dbReference>
<dbReference type="CDD" id="cd14007">
    <property type="entry name" value="STKc_Aurora"/>
    <property type="match status" value="1"/>
</dbReference>
<dbReference type="EC" id="2.7.11.1" evidence="2 17"/>
<feature type="compositionally biased region" description="Low complexity" evidence="18">
    <location>
        <begin position="45"/>
        <end position="72"/>
    </location>
</feature>
<comment type="similarity">
    <text evidence="17">Belongs to the protein kinase superfamily. Ser/Thr protein kinase family. Aurora subfamily.</text>
</comment>
<feature type="active site" description="Proton acceptor" evidence="14">
    <location>
        <position position="222"/>
    </location>
</feature>